<feature type="compositionally biased region" description="Basic and acidic residues" evidence="1">
    <location>
        <begin position="20"/>
        <end position="35"/>
    </location>
</feature>
<dbReference type="EMBL" id="HACL01000258">
    <property type="protein sequence ID" value="CFW94552.1"/>
    <property type="molecule type" value="Transcribed_RNA"/>
</dbReference>
<reference evidence="2" key="1">
    <citation type="submission" date="2015-03" db="EMBL/GenBank/DDBJ databases">
        <title>Long non-coding RNA discovery across the genus Anopheles reveals conserved secondary structures within and beyond the Gambiae complex.</title>
        <authorList>
            <person name="Jenkins A."/>
            <person name="Waterhouse R."/>
            <person name="Muskavitch M."/>
        </authorList>
    </citation>
    <scope>NUCLEOTIDE SEQUENCE</scope>
    <source>
        <tissue evidence="2">Whole body</tissue>
    </source>
</reference>
<feature type="region of interest" description="Disordered" evidence="1">
    <location>
        <begin position="1"/>
        <end position="60"/>
    </location>
</feature>
<accession>A0A0E4G9M6</accession>
<proteinExistence type="predicted"/>
<name>A0A0E4G9M6_ANOGA</name>
<feature type="compositionally biased region" description="Polar residues" evidence="1">
    <location>
        <begin position="1"/>
        <end position="19"/>
    </location>
</feature>
<sequence length="128" mass="14426">MTPTPGDSGRLRTTPTTPNDSERLRTTPDDSDSGRLRTTLNDSERLWKTPDDSERLRTTADDSGRLRTALDDSKPLRILQRGPTFRSRFRIYRSRIGVNSGFLATLPITIVVHLSSEKSSHRCIQCTP</sequence>
<organism evidence="2">
    <name type="scientific">Anopheles gambiae</name>
    <name type="common">African malaria mosquito</name>
    <dbReference type="NCBI Taxonomy" id="7165"/>
    <lineage>
        <taxon>Eukaryota</taxon>
        <taxon>Metazoa</taxon>
        <taxon>Ecdysozoa</taxon>
        <taxon>Arthropoda</taxon>
        <taxon>Hexapoda</taxon>
        <taxon>Insecta</taxon>
        <taxon>Pterygota</taxon>
        <taxon>Neoptera</taxon>
        <taxon>Endopterygota</taxon>
        <taxon>Diptera</taxon>
        <taxon>Nematocera</taxon>
        <taxon>Culicoidea</taxon>
        <taxon>Culicidae</taxon>
        <taxon>Anophelinae</taxon>
        <taxon>Anopheles</taxon>
    </lineage>
</organism>
<evidence type="ECO:0000313" key="2">
    <source>
        <dbReference type="EMBL" id="CFW94552.1"/>
    </source>
</evidence>
<dbReference type="AlphaFoldDB" id="A0A0E4G9M6"/>
<evidence type="ECO:0000256" key="1">
    <source>
        <dbReference type="SAM" id="MobiDB-lite"/>
    </source>
</evidence>
<feature type="compositionally biased region" description="Basic and acidic residues" evidence="1">
    <location>
        <begin position="42"/>
        <end position="60"/>
    </location>
</feature>
<protein>
    <submittedName>
        <fullName evidence="2">Uncharacterized protein</fullName>
    </submittedName>
</protein>